<dbReference type="EMBL" id="BLAY01000083">
    <property type="protein sequence ID" value="GET40143.1"/>
    <property type="molecule type" value="Genomic_DNA"/>
</dbReference>
<dbReference type="Pfam" id="PF07693">
    <property type="entry name" value="KAP_NTPase"/>
    <property type="match status" value="1"/>
</dbReference>
<keyword evidence="3" id="KW-1185">Reference proteome</keyword>
<evidence type="ECO:0000259" key="1">
    <source>
        <dbReference type="Pfam" id="PF07693"/>
    </source>
</evidence>
<name>A0AAV3XD27_9CYAN</name>
<accession>A0AAV3XD27</accession>
<gene>
    <name evidence="2" type="ORF">MiSe_49510</name>
</gene>
<dbReference type="AlphaFoldDB" id="A0AAV3XD27"/>
<reference evidence="2" key="1">
    <citation type="submission" date="2019-10" db="EMBL/GenBank/DDBJ databases">
        <title>Draft genome sequece of Microseira wollei NIES-4236.</title>
        <authorList>
            <person name="Yamaguchi H."/>
            <person name="Suzuki S."/>
            <person name="Kawachi M."/>
        </authorList>
    </citation>
    <scope>NUCLEOTIDE SEQUENCE</scope>
    <source>
        <strain evidence="2">NIES-4236</strain>
    </source>
</reference>
<protein>
    <recommendedName>
        <fullName evidence="1">KAP NTPase domain-containing protein</fullName>
    </recommendedName>
</protein>
<dbReference type="InterPro" id="IPR011646">
    <property type="entry name" value="KAP_P-loop"/>
</dbReference>
<organism evidence="2 3">
    <name type="scientific">Microseira wollei NIES-4236</name>
    <dbReference type="NCBI Taxonomy" id="2530354"/>
    <lineage>
        <taxon>Bacteria</taxon>
        <taxon>Bacillati</taxon>
        <taxon>Cyanobacteriota</taxon>
        <taxon>Cyanophyceae</taxon>
        <taxon>Oscillatoriophycideae</taxon>
        <taxon>Aerosakkonematales</taxon>
        <taxon>Aerosakkonemataceae</taxon>
        <taxon>Microseira</taxon>
    </lineage>
</organism>
<sequence>MTNLQEINAALERQNPFAKPPFLNAQDIWGKEFFDFESLNSHASDAVFKALEQIRVGQYPTTSIAITAQDGTGKTHIISRIRHRLQSQGGALFIYANKYGNLQQIKQGFQTILADSLANIGSQEVRQWQEIATDMANEALRAANPNKNNFSAKQLIQKIENFEETKPEEFQNWLKKLTQTFCRIKDVNNPDIVRAIFWTLSDEQNLYAIKWLGGQEIAQYKANELGLPTQNQSFDAVIQILNLISESNEIVVCFDELDSPEIDHETSLTRAQVVAGLIKELFENLKRGVILSVMMPGVWNNKIKTLPGGVSGKISAQGNPLELQYMNGDSIVQLVSLWLTEYYKAKNLVPPNRIYPFTESELRSLASEKPTVRQVLQWCRDNCNPGVEPPNPVEVAFAKELEENMGSALDDNFLIANALLFSFQRLIAQTVERVTIEDVTEKVKKRGGKDDYINFKIIGKENGKNISIGVAVLQYTGGKALGAGLRRLNDYETFGLTRGCLVRSKNKKITTHMENNYLVPLVKQKGGEVVPLKEEEVKPLIAIHAVYQKRDVDYKVSDLQIFNFIAEKGVEKMLGASNPLIQEILSDPSYEVPSEMIEEEPVFSEEAQAADVSGSDSIEEGIDNLLSQINQG</sequence>
<dbReference type="RefSeq" id="WP_226585949.1">
    <property type="nucleotide sequence ID" value="NZ_BLAY01000083.1"/>
</dbReference>
<feature type="domain" description="KAP NTPase" evidence="1">
    <location>
        <begin position="44"/>
        <end position="268"/>
    </location>
</feature>
<comment type="caution">
    <text evidence="2">The sequence shown here is derived from an EMBL/GenBank/DDBJ whole genome shotgun (WGS) entry which is preliminary data.</text>
</comment>
<dbReference type="SUPFAM" id="SSF52540">
    <property type="entry name" value="P-loop containing nucleoside triphosphate hydrolases"/>
    <property type="match status" value="1"/>
</dbReference>
<dbReference type="Proteomes" id="UP001050975">
    <property type="component" value="Unassembled WGS sequence"/>
</dbReference>
<dbReference type="InterPro" id="IPR027417">
    <property type="entry name" value="P-loop_NTPase"/>
</dbReference>
<evidence type="ECO:0000313" key="2">
    <source>
        <dbReference type="EMBL" id="GET40143.1"/>
    </source>
</evidence>
<proteinExistence type="predicted"/>
<evidence type="ECO:0000313" key="3">
    <source>
        <dbReference type="Proteomes" id="UP001050975"/>
    </source>
</evidence>